<dbReference type="Proteomes" id="UP000030063">
    <property type="component" value="Unassembled WGS sequence"/>
</dbReference>
<dbReference type="EMBL" id="AWSQ01000001">
    <property type="protein sequence ID" value="KFX71175.1"/>
    <property type="molecule type" value="Genomic_DNA"/>
</dbReference>
<evidence type="ECO:0000256" key="1">
    <source>
        <dbReference type="SAM" id="SignalP"/>
    </source>
</evidence>
<dbReference type="AlphaFoldDB" id="A0A0A1YMN7"/>
<name>A0A0A1YMN7_9PSED</name>
<gene>
    <name evidence="2" type="ORF">TMS3_0104370</name>
</gene>
<keyword evidence="1" id="KW-0732">Signal</keyword>
<keyword evidence="3" id="KW-1185">Reference proteome</keyword>
<dbReference type="PROSITE" id="PS51257">
    <property type="entry name" value="PROKAR_LIPOPROTEIN"/>
    <property type="match status" value="1"/>
</dbReference>
<dbReference type="STRING" id="1395571.TMS3_0104370"/>
<proteinExistence type="predicted"/>
<feature type="signal peptide" evidence="1">
    <location>
        <begin position="1"/>
        <end position="22"/>
    </location>
</feature>
<evidence type="ECO:0000313" key="3">
    <source>
        <dbReference type="Proteomes" id="UP000030063"/>
    </source>
</evidence>
<feature type="chain" id="PRO_5001984396" evidence="1">
    <location>
        <begin position="23"/>
        <end position="229"/>
    </location>
</feature>
<comment type="caution">
    <text evidence="2">The sequence shown here is derived from an EMBL/GenBank/DDBJ whole genome shotgun (WGS) entry which is preliminary data.</text>
</comment>
<protein>
    <submittedName>
        <fullName evidence="2">Uncharacterized protein</fullName>
    </submittedName>
</protein>
<reference evidence="2 3" key="1">
    <citation type="journal article" date="2014" name="Genome Announc.">
        <title>Draft Genome Sequence of Petroleum Oil-Degrading Marine Bacterium Pseudomonas taeanensis Strain MS-3, Isolated from a Crude Oil-Contaminated Seashore.</title>
        <authorList>
            <person name="Lee S.Y."/>
            <person name="Kim S.H."/>
            <person name="Lee D.G."/>
            <person name="Shin S."/>
            <person name="Yun S.H."/>
            <person name="Choi C.W."/>
            <person name="Chung Y.H."/>
            <person name="Choi J.S."/>
            <person name="Kahng H.Y."/>
            <person name="Kim S.I."/>
        </authorList>
    </citation>
    <scope>NUCLEOTIDE SEQUENCE [LARGE SCALE GENOMIC DNA]</scope>
    <source>
        <strain evidence="2 3">MS-3</strain>
    </source>
</reference>
<accession>A0A0A1YMN7</accession>
<dbReference type="OrthoDB" id="6858250at2"/>
<evidence type="ECO:0000313" key="2">
    <source>
        <dbReference type="EMBL" id="KFX71175.1"/>
    </source>
</evidence>
<organism evidence="2 3">
    <name type="scientific">Pseudomonas taeanensis MS-3</name>
    <dbReference type="NCBI Taxonomy" id="1395571"/>
    <lineage>
        <taxon>Bacteria</taxon>
        <taxon>Pseudomonadati</taxon>
        <taxon>Pseudomonadota</taxon>
        <taxon>Gammaproteobacteria</taxon>
        <taxon>Pseudomonadales</taxon>
        <taxon>Pseudomonadaceae</taxon>
        <taxon>Pseudomonas</taxon>
    </lineage>
</organism>
<sequence length="229" mass="24822">MSKPFRTALLISALSASCLVQADSKPAEQKHAANGLGHLAPISASMIKQSAYFEANQVVRRFFLCIPEASNHKLQPGVLEEVEKCFDETVDENIEIDIGGKRSRGRAAALAIATQGLASIRQNAIFSLSAPYISQYQSGRRVGTGSIALNFNVLVHQEITSLSSEPQPFDPTPGPQLFVSNNTLGLMASAPGEWKITLLKVNPLLTQLSPNIVFNTPFPSYPINPRHVQ</sequence>
<dbReference type="RefSeq" id="WP_025164010.1">
    <property type="nucleotide sequence ID" value="NZ_AWSQ01000001.1"/>
</dbReference>